<dbReference type="CDD" id="cd00038">
    <property type="entry name" value="CAP_ED"/>
    <property type="match status" value="1"/>
</dbReference>
<dbReference type="InterPro" id="IPR000644">
    <property type="entry name" value="CBS_dom"/>
</dbReference>
<gene>
    <name evidence="3" type="ORF">SAMN05660197_0983</name>
</gene>
<feature type="domain" description="Cyclic nucleotide-binding" evidence="2">
    <location>
        <begin position="43"/>
        <end position="121"/>
    </location>
</feature>
<proteinExistence type="predicted"/>
<dbReference type="Proteomes" id="UP000192602">
    <property type="component" value="Unassembled WGS sequence"/>
</dbReference>
<dbReference type="SUPFAM" id="SSF54631">
    <property type="entry name" value="CBS-domain pair"/>
    <property type="match status" value="1"/>
</dbReference>
<dbReference type="InterPro" id="IPR018490">
    <property type="entry name" value="cNMP-bd_dom_sf"/>
</dbReference>
<dbReference type="RefSeq" id="WP_084275420.1">
    <property type="nucleotide sequence ID" value="NZ_AP026671.1"/>
</dbReference>
<keyword evidence="4" id="KW-1185">Reference proteome</keyword>
<dbReference type="InterPro" id="IPR051257">
    <property type="entry name" value="Diverse_CBS-Domain"/>
</dbReference>
<dbReference type="PANTHER" id="PTHR43080:SF2">
    <property type="entry name" value="CBS DOMAIN-CONTAINING PROTEIN"/>
    <property type="match status" value="1"/>
</dbReference>
<dbReference type="InterPro" id="IPR014710">
    <property type="entry name" value="RmlC-like_jellyroll"/>
</dbReference>
<dbReference type="Gene3D" id="2.60.120.10">
    <property type="entry name" value="Jelly Rolls"/>
    <property type="match status" value="1"/>
</dbReference>
<dbReference type="Pfam" id="PF00571">
    <property type="entry name" value="CBS"/>
    <property type="match status" value="2"/>
</dbReference>
<dbReference type="STRING" id="1069081.SAMN05660197_0983"/>
<dbReference type="Gene3D" id="3.10.580.10">
    <property type="entry name" value="CBS-domain"/>
    <property type="match status" value="1"/>
</dbReference>
<keyword evidence="1" id="KW-0129">CBS domain</keyword>
<dbReference type="SUPFAM" id="SSF51206">
    <property type="entry name" value="cAMP-binding domain-like"/>
    <property type="match status" value="1"/>
</dbReference>
<dbReference type="Pfam" id="PF10335">
    <property type="entry name" value="DUF294_C"/>
    <property type="match status" value="1"/>
</dbReference>
<protein>
    <submittedName>
        <fullName evidence="3">CBS domain-containing protein</fullName>
    </submittedName>
</protein>
<dbReference type="EMBL" id="FWWZ01000001">
    <property type="protein sequence ID" value="SMC09178.1"/>
    <property type="molecule type" value="Genomic_DNA"/>
</dbReference>
<dbReference type="PROSITE" id="PS50042">
    <property type="entry name" value="CNMP_BINDING_3"/>
    <property type="match status" value="1"/>
</dbReference>
<evidence type="ECO:0000313" key="3">
    <source>
        <dbReference type="EMBL" id="SMC09178.1"/>
    </source>
</evidence>
<dbReference type="OrthoDB" id="9808528at2"/>
<dbReference type="CDD" id="cd05401">
    <property type="entry name" value="NT_GlnE_GlnD_like"/>
    <property type="match status" value="1"/>
</dbReference>
<dbReference type="AlphaFoldDB" id="A0A1W1WS80"/>
<evidence type="ECO:0000256" key="1">
    <source>
        <dbReference type="ARBA" id="ARBA00023122"/>
    </source>
</evidence>
<sequence>MEEVKNFLSTIHPFDTLTPQQLNLLVSHTDIGYYQEGEEIVLNRFFIIFKGSVQEIQEDDVVEIYHEKDFFDIQALLGKKDARFVAVEETLLYEIDKETFLDVFHKNSTFKQYFFQTISQKIDKLKEQRTLSQVGELLSAKLEDIPLTPLCKVDASTPIKDAVKNMQHLLLVQKGNLEGVVTSSDLKKVILHAIDFSSPIESIATFPAITIQYDDFLFNALLLMTSKNIKHLIVKKENITIGSIEIGDLLSFFSNQSYLLARKIEQADSIEDLKNVTDKFIQMVEILYHKGIKTRYLAKLVSELNEKVYKKVYDLTFCIDGTFLLLGSQGRGEQLLRTDQDNAFIVKNLADKQIALKKAEEFIAALKLLGYPRCKGNIMLNTPLWNKTSKEWEETILSWIEDPNETHLMYMSIFLDAKAVYGNHKQLENLKKIIFDHVSDNLAFLAQMARPVMQFENPLNMFGFFRKTQHIDLKKGGVFAVVHGARILALQYHIHNTNTVERLKEISNLGILEKSFVTDLIESYETLNSFRLRASLHNIQKGLDATNSIDVTTLNKLERDILKESFKTIEKFKEFLSYHYKLSMVS</sequence>
<dbReference type="InterPro" id="IPR018821">
    <property type="entry name" value="DUF294_put_nucleoTrafse_sb-bd"/>
</dbReference>
<dbReference type="InterPro" id="IPR005105">
    <property type="entry name" value="GlnD_Uridyltrans_N"/>
</dbReference>
<name>A0A1W1WS80_9BACT</name>
<organism evidence="3 4">
    <name type="scientific">Nitratiruptor tergarcus DSM 16512</name>
    <dbReference type="NCBI Taxonomy" id="1069081"/>
    <lineage>
        <taxon>Bacteria</taxon>
        <taxon>Pseudomonadati</taxon>
        <taxon>Campylobacterota</taxon>
        <taxon>Epsilonproteobacteria</taxon>
        <taxon>Nautiliales</taxon>
        <taxon>Nitratiruptoraceae</taxon>
        <taxon>Nitratiruptor</taxon>
    </lineage>
</organism>
<dbReference type="Pfam" id="PF00027">
    <property type="entry name" value="cNMP_binding"/>
    <property type="match status" value="1"/>
</dbReference>
<reference evidence="4" key="1">
    <citation type="submission" date="2017-04" db="EMBL/GenBank/DDBJ databases">
        <authorList>
            <person name="Varghese N."/>
            <person name="Submissions S."/>
        </authorList>
    </citation>
    <scope>NUCLEOTIDE SEQUENCE [LARGE SCALE GENOMIC DNA]</scope>
    <source>
        <strain evidence="4">DSM 16512</strain>
    </source>
</reference>
<dbReference type="GO" id="GO:0008773">
    <property type="term" value="F:[protein-PII] uridylyltransferase activity"/>
    <property type="evidence" value="ECO:0007669"/>
    <property type="project" value="InterPro"/>
</dbReference>
<dbReference type="SMART" id="SM00116">
    <property type="entry name" value="CBS"/>
    <property type="match status" value="2"/>
</dbReference>
<dbReference type="InterPro" id="IPR000595">
    <property type="entry name" value="cNMP-bd_dom"/>
</dbReference>
<evidence type="ECO:0000313" key="4">
    <source>
        <dbReference type="Proteomes" id="UP000192602"/>
    </source>
</evidence>
<accession>A0A1W1WS80</accession>
<evidence type="ECO:0000259" key="2">
    <source>
        <dbReference type="PROSITE" id="PS50042"/>
    </source>
</evidence>
<dbReference type="PANTHER" id="PTHR43080">
    <property type="entry name" value="CBS DOMAIN-CONTAINING PROTEIN CBSX3, MITOCHONDRIAL"/>
    <property type="match status" value="1"/>
</dbReference>
<dbReference type="Pfam" id="PF03445">
    <property type="entry name" value="DUF294"/>
    <property type="match status" value="1"/>
</dbReference>
<dbReference type="InterPro" id="IPR046342">
    <property type="entry name" value="CBS_dom_sf"/>
</dbReference>